<dbReference type="Gene3D" id="3.40.50.300">
    <property type="entry name" value="P-loop containing nucleotide triphosphate hydrolases"/>
    <property type="match status" value="1"/>
</dbReference>
<evidence type="ECO:0000313" key="2">
    <source>
        <dbReference type="EMBL" id="PNH12138.1"/>
    </source>
</evidence>
<feature type="non-terminal residue" evidence="2">
    <location>
        <position position="1"/>
    </location>
</feature>
<evidence type="ECO:0000313" key="3">
    <source>
        <dbReference type="Proteomes" id="UP000236333"/>
    </source>
</evidence>
<sequence length="297" mass="28989">SGGGGDCGGGGGGAAAGAPVAAVATGKVATPALAVTATAAATRRMTRAASSSAVASLAGPAEAVDDGGRPEAVGGCTEAELNGRGTQPRAARLLVVCSKYDTGYDDPRLGCMFLDRALSGARAVQVLGRLNRPAPGLGKGTALLGVVDFVNSAGQLREAFEEFIDVTHLHTGKHARRLRQERQLERALSRILEGLQPAADRAAALAAAASAAAAVAATGPGGRGGGAAATSSSPAGGGGGGLMAMGAGEMAAVAALHMAPEGRRALEADLGLYVSLAGSLRVEMAELPAAFASSLLA</sequence>
<name>A0A2J8AHY8_9CHLO</name>
<dbReference type="AlphaFoldDB" id="A0A2J8AHY8"/>
<dbReference type="PANTHER" id="PTHR42927:SF1">
    <property type="entry name" value="HELICASE SUPERFAMILY 1 AND 2 DOMAIN-CONTAINING PROTEIN"/>
    <property type="match status" value="1"/>
</dbReference>
<evidence type="ECO:0000256" key="1">
    <source>
        <dbReference type="SAM" id="MobiDB-lite"/>
    </source>
</evidence>
<feature type="non-terminal residue" evidence="2">
    <location>
        <position position="297"/>
    </location>
</feature>
<comment type="caution">
    <text evidence="2">The sequence shown here is derived from an EMBL/GenBank/DDBJ whole genome shotgun (WGS) entry which is preliminary data.</text>
</comment>
<keyword evidence="3" id="KW-1185">Reference proteome</keyword>
<dbReference type="EMBL" id="PGGS01000014">
    <property type="protein sequence ID" value="PNH12138.1"/>
    <property type="molecule type" value="Genomic_DNA"/>
</dbReference>
<gene>
    <name evidence="2" type="ORF">TSOC_000937</name>
</gene>
<reference evidence="2 3" key="1">
    <citation type="journal article" date="2017" name="Mol. Biol. Evol.">
        <title>The 4-celled Tetrabaena socialis nuclear genome reveals the essential components for genetic control of cell number at the origin of multicellularity in the volvocine lineage.</title>
        <authorList>
            <person name="Featherston J."/>
            <person name="Arakaki Y."/>
            <person name="Hanschen E.R."/>
            <person name="Ferris P.J."/>
            <person name="Michod R.E."/>
            <person name="Olson B.J.S.C."/>
            <person name="Nozaki H."/>
            <person name="Durand P.M."/>
        </authorList>
    </citation>
    <scope>NUCLEOTIDE SEQUENCE [LARGE SCALE GENOMIC DNA]</scope>
    <source>
        <strain evidence="2 3">NIES-571</strain>
    </source>
</reference>
<dbReference type="InterPro" id="IPR027417">
    <property type="entry name" value="P-loop_NTPase"/>
</dbReference>
<dbReference type="PANTHER" id="PTHR42927">
    <property type="entry name" value="HELICASE SUPERFAMILY 1 AND 2 DOMAIN-CONTAINING PROTEIN"/>
    <property type="match status" value="1"/>
</dbReference>
<proteinExistence type="predicted"/>
<dbReference type="Proteomes" id="UP000236333">
    <property type="component" value="Unassembled WGS sequence"/>
</dbReference>
<dbReference type="OrthoDB" id="2419400at2759"/>
<organism evidence="2 3">
    <name type="scientific">Tetrabaena socialis</name>
    <dbReference type="NCBI Taxonomy" id="47790"/>
    <lineage>
        <taxon>Eukaryota</taxon>
        <taxon>Viridiplantae</taxon>
        <taxon>Chlorophyta</taxon>
        <taxon>core chlorophytes</taxon>
        <taxon>Chlorophyceae</taxon>
        <taxon>CS clade</taxon>
        <taxon>Chlamydomonadales</taxon>
        <taxon>Tetrabaenaceae</taxon>
        <taxon>Tetrabaena</taxon>
    </lineage>
</organism>
<accession>A0A2J8AHY8</accession>
<feature type="region of interest" description="Disordered" evidence="1">
    <location>
        <begin position="59"/>
        <end position="81"/>
    </location>
</feature>
<protein>
    <submittedName>
        <fullName evidence="2">Uncharacterized protein</fullName>
    </submittedName>
</protein>